<keyword evidence="6" id="KW-1185">Reference proteome</keyword>
<dbReference type="Pfam" id="PF00149">
    <property type="entry name" value="Metallophos"/>
    <property type="match status" value="1"/>
</dbReference>
<dbReference type="InterPro" id="IPR001322">
    <property type="entry name" value="Lamin_tail_dom"/>
</dbReference>
<evidence type="ECO:0000256" key="1">
    <source>
        <dbReference type="SAM" id="MobiDB-lite"/>
    </source>
</evidence>
<feature type="compositionally biased region" description="Low complexity" evidence="1">
    <location>
        <begin position="1918"/>
        <end position="1939"/>
    </location>
</feature>
<dbReference type="RefSeq" id="WP_146950198.1">
    <property type="nucleotide sequence ID" value="NZ_VOQF01000014.1"/>
</dbReference>
<gene>
    <name evidence="5" type="ORF">FS935_18820</name>
</gene>
<dbReference type="InterPro" id="IPR002126">
    <property type="entry name" value="Cadherin-like_dom"/>
</dbReference>
<dbReference type="Proteomes" id="UP000321363">
    <property type="component" value="Unassembled WGS sequence"/>
</dbReference>
<feature type="domain" description="LTD" evidence="4">
    <location>
        <begin position="441"/>
        <end position="615"/>
    </location>
</feature>
<accession>A0A5C6VKE1</accession>
<feature type="transmembrane region" description="Helical" evidence="2">
    <location>
        <begin position="13"/>
        <end position="33"/>
    </location>
</feature>
<evidence type="ECO:0000313" key="6">
    <source>
        <dbReference type="Proteomes" id="UP000321363"/>
    </source>
</evidence>
<reference evidence="5 6" key="1">
    <citation type="journal article" date="2005" name="Int. J. Syst. Evol. Microbiol.">
        <title>Bacillus litoralis sp. nov., isolated from a tidal flat of the Yellow Sea in Korea.</title>
        <authorList>
            <person name="Yoon J.H."/>
            <person name="Oh T.K."/>
        </authorList>
    </citation>
    <scope>NUCLEOTIDE SEQUENCE [LARGE SCALE GENOMIC DNA]</scope>
    <source>
        <strain evidence="5 6">SW-211</strain>
    </source>
</reference>
<dbReference type="GO" id="GO:0016020">
    <property type="term" value="C:membrane"/>
    <property type="evidence" value="ECO:0007669"/>
    <property type="project" value="InterPro"/>
</dbReference>
<evidence type="ECO:0000313" key="5">
    <source>
        <dbReference type="EMBL" id="TXC85883.1"/>
    </source>
</evidence>
<feature type="region of interest" description="Disordered" evidence="1">
    <location>
        <begin position="1329"/>
        <end position="1348"/>
    </location>
</feature>
<sequence length="2174" mass="243684">MGGRAVFRFSKKLFIYVCLVMIVFSNFISVLPVKKVYAAESGDQPTILNVEETEGKEKVNEEVDGTSDDSIDQVEPEESAEVIDSEKEIQKDSQEEAKQIEVEKSEQLVEKSQNTTKTPTTETDLVPTPQDESTEETPPTKSEESTNKVEEDFNRFSPILITEITPNSKGADNYEYFELYNNTNQQLSLTNYSFVYHYTDGSYGDKVFQLPATVMEAQETLIFWYNPKNLSLTDFNNQFGTNLASNQVIEFTDVFPGFANGGNRALIIKDKNNLELVSASYLGNEADNTTGNGIDYKYPATGTIMDKLKVVAPPTPGIIEAAQVPAKPVELEEPPAEDTKAPVIDHTPVNESKAFTEINISAKITDDKAVNSVSTLYYKNEEDTDFRSLPMVVDGEDSTIAAAKIPGDYVTSTITYYLEASDGVNIAKSEEYTISVELPEETFSEQPVLITEISPNSAGGGTDYYEFFELYNNTTQPLTLMNYSFVYKYTDSGKEVAFQVPQTTIEPQETLVFWFNNGSRTLDDFNANFGSALTADQVIEYKDVFPGFANGGNRAIILKDSMNSEVISASYLGNENDNTGADIHYMFKAKGTEMEKYQVLAAPNPGIISPVQVPTKPIELEEIPKDTEAPVINHVPVTESDAFSAITIEADITDNMAVPFSTLYYKKAGGENFTTLSMNMSADTAKYSATIPGLDVEENMIYYIEAGDGTNTSTTEEFAITVTKDEVDYEKIPQFLVTEIVPDTTNVGSADGYEFVEIYNNTNQDLNFKEYKLQYRYGNDPASDVVWASVPDDVVIPSKETLVFWIINSQNGEKTVADFNAHYGSNLVENQDITRIYSDGMANGSPRGLVVATNTKEEITVSYYNDVVNADDTVADKGIVFKYPENGSKQSVKTSAGLLDATPGAVDANQVPKKPVHIVRDTVAPTFDNKTNITEILQTEDIKISAAASDDVEVKSVRLFYRTNDQDVFNETLLTLDSETHLYENMIYASELIGKEYVEYFFTVSDGTNEVKSEINKIIIKNTIDNSDIRLNVEDKQVLSKSKILKATSKEEEAKNVKLFVDNEELTEETYHSLETEAYLALEVNGLNTYFQNAVTMGDDILFLMDKDWLSHWKTFTIPVEADRLQLGENILTVRAGNKASPFQLEEDEENRDDYNLRNVRLILADGTVLRDTDKSDPTKVYDMGDDGTFRPFEDFTFTITEEHTTSKTYTWNTTTVEDGEHVVKAQDSDHDITKTVLVDNTAPSVETTIIEGKEYKGSFTIDATVTDEIAGVNTVKALLDGEQIQLPFNTASSQLEAGEHTLSILATDLAGNEAEKAVTFSVTNENPIKPELISPTDGSSTPVTGDPRLKVKVTDPSGDDLDVKYYQGFKYDMNSTDKVHAFKNSTDFEPPQTMVPEGEAAFTDEDISSVSKKDGTYMITDSSEKFPYHRFDVQVDSSIDENDEIELTWSGNSLEGRKVSMYAWNHSEAKWQLVTYKVAGAEDFELIGYVEVSDFVKNSNINVLIQDEIPSTPDEYDYTFVWMSDTQYYSESYPYIFERQTNWIAEKQEELKIKYVFHTGDLVDNFDQLQEWKYADEYMKVLDDNNVPYGVLAGNHDVDQLSNDYTEYYKWFGTDRFEDKPYYGDTYKNNRGHYDLISENGNDFIMVYMGWGIQDEDLEWINDVLKQYPDRKAILSFHEYLLVSGNRSPLGNEIYEQVVEPNENVIAVLSGHYHDSETLISEIDDNNDGVTDRKVYQMLGDYQGGPEGGQGYMKLLHFDQDNNRIIVNTYSPYLDDYNYYDPSEYPGKDEMIIDLDLSVDEKRVATDYFSVNVKTDTEIGKQENVPSGSEAEVTWTGLTENKTYSWYAVAEDQYTGKSVSDIWTFTKGKDETTNPTDPGENPGQPGDGDNPGENPEQPGEGDNPGENPEQPGEGDNQGENPEQPGEGDNPGGNPEQPGKGTNQPGKDVSNDNQHITVKIQDGKATIKTEDLKRLSKNTKVILDLKKEYNVKVQLTKQQIQLIKEKQLVLSIQNQDVNVLIPTANLPVGNDVVIHIERMKDIQESVSAVYDFSITSGDKTYHEFSQNMILEFKIKEKVKNQDNVKIYYYNEDLKKWEFVGGNYANGVVTATTDHFSTFAAFEMTPDDKADEMDIPESGYHLPATGTNMFTILLGGMFLFVIGVGFSLNQRRKVI</sequence>
<keyword evidence="2" id="KW-1133">Transmembrane helix</keyword>
<dbReference type="OrthoDB" id="9772095at2"/>
<dbReference type="InterPro" id="IPR029052">
    <property type="entry name" value="Metallo-depent_PP-like"/>
</dbReference>
<feature type="compositionally biased region" description="Basic and acidic residues" evidence="1">
    <location>
        <begin position="141"/>
        <end position="152"/>
    </location>
</feature>
<feature type="compositionally biased region" description="Low complexity" evidence="1">
    <location>
        <begin position="1878"/>
        <end position="1897"/>
    </location>
</feature>
<keyword evidence="2" id="KW-0472">Membrane</keyword>
<dbReference type="InterPro" id="IPR051918">
    <property type="entry name" value="STPP_CPPED1"/>
</dbReference>
<feature type="region of interest" description="Disordered" evidence="1">
    <location>
        <begin position="48"/>
        <end position="152"/>
    </location>
</feature>
<dbReference type="Gene3D" id="3.60.21.10">
    <property type="match status" value="1"/>
</dbReference>
<feature type="compositionally biased region" description="Polar residues" evidence="1">
    <location>
        <begin position="110"/>
        <end position="123"/>
    </location>
</feature>
<dbReference type="SUPFAM" id="SSF74853">
    <property type="entry name" value="Lamin A/C globular tail domain"/>
    <property type="match status" value="3"/>
</dbReference>
<feature type="compositionally biased region" description="Acidic residues" evidence="1">
    <location>
        <begin position="62"/>
        <end position="83"/>
    </location>
</feature>
<comment type="caution">
    <text evidence="5">The sequence shown here is derived from an EMBL/GenBank/DDBJ whole genome shotgun (WGS) entry which is preliminary data.</text>
</comment>
<proteinExistence type="predicted"/>
<feature type="domain" description="LTD" evidence="4">
    <location>
        <begin position="137"/>
        <end position="300"/>
    </location>
</feature>
<dbReference type="InterPro" id="IPR013783">
    <property type="entry name" value="Ig-like_fold"/>
</dbReference>
<dbReference type="GO" id="GO:0005509">
    <property type="term" value="F:calcium ion binding"/>
    <property type="evidence" value="ECO:0007669"/>
    <property type="project" value="InterPro"/>
</dbReference>
<feature type="compositionally biased region" description="Basic and acidic residues" evidence="1">
    <location>
        <begin position="84"/>
        <end position="109"/>
    </location>
</feature>
<organism evidence="5 6">
    <name type="scientific">Metabacillus litoralis</name>
    <dbReference type="NCBI Taxonomy" id="152268"/>
    <lineage>
        <taxon>Bacteria</taxon>
        <taxon>Bacillati</taxon>
        <taxon>Bacillota</taxon>
        <taxon>Bacilli</taxon>
        <taxon>Bacillales</taxon>
        <taxon>Bacillaceae</taxon>
        <taxon>Metabacillus</taxon>
    </lineage>
</organism>
<feature type="transmembrane region" description="Helical" evidence="2">
    <location>
        <begin position="2148"/>
        <end position="2167"/>
    </location>
</feature>
<keyword evidence="2" id="KW-0812">Transmembrane</keyword>
<name>A0A5C6VKE1_9BACI</name>
<evidence type="ECO:0000256" key="2">
    <source>
        <dbReference type="SAM" id="Phobius"/>
    </source>
</evidence>
<dbReference type="GO" id="GO:0016787">
    <property type="term" value="F:hydrolase activity"/>
    <property type="evidence" value="ECO:0007669"/>
    <property type="project" value="InterPro"/>
</dbReference>
<feature type="compositionally biased region" description="Polar residues" evidence="1">
    <location>
        <begin position="1940"/>
        <end position="1951"/>
    </location>
</feature>
<dbReference type="SUPFAM" id="SSF56300">
    <property type="entry name" value="Metallo-dependent phosphatases"/>
    <property type="match status" value="1"/>
</dbReference>
<dbReference type="Gene3D" id="2.60.40.1260">
    <property type="entry name" value="Lamin Tail domain"/>
    <property type="match status" value="1"/>
</dbReference>
<dbReference type="Pfam" id="PF00932">
    <property type="entry name" value="LTD"/>
    <property type="match status" value="3"/>
</dbReference>
<evidence type="ECO:0000259" key="4">
    <source>
        <dbReference type="PROSITE" id="PS51841"/>
    </source>
</evidence>
<dbReference type="InterPro" id="IPR036415">
    <property type="entry name" value="Lamin_tail_dom_sf"/>
</dbReference>
<feature type="region of interest" description="Disordered" evidence="1">
    <location>
        <begin position="1868"/>
        <end position="1951"/>
    </location>
</feature>
<feature type="domain" description="Cadherin" evidence="3">
    <location>
        <begin position="1192"/>
        <end position="1333"/>
    </location>
</feature>
<evidence type="ECO:0000259" key="3">
    <source>
        <dbReference type="PROSITE" id="PS50268"/>
    </source>
</evidence>
<dbReference type="EMBL" id="VOQF01000014">
    <property type="protein sequence ID" value="TXC85883.1"/>
    <property type="molecule type" value="Genomic_DNA"/>
</dbReference>
<protein>
    <submittedName>
        <fullName evidence="5">Metallophosphoesterase</fullName>
    </submittedName>
</protein>
<dbReference type="PANTHER" id="PTHR43143">
    <property type="entry name" value="METALLOPHOSPHOESTERASE, CALCINEURIN SUPERFAMILY"/>
    <property type="match status" value="1"/>
</dbReference>
<dbReference type="PROSITE" id="PS51841">
    <property type="entry name" value="LTD"/>
    <property type="match status" value="3"/>
</dbReference>
<dbReference type="InterPro" id="IPR004843">
    <property type="entry name" value="Calcineurin-like_PHP"/>
</dbReference>
<dbReference type="Gene3D" id="2.60.40.10">
    <property type="entry name" value="Immunoglobulins"/>
    <property type="match status" value="1"/>
</dbReference>
<dbReference type="PANTHER" id="PTHR43143:SF5">
    <property type="entry name" value="SECRETED PROTEIN"/>
    <property type="match status" value="1"/>
</dbReference>
<dbReference type="GO" id="GO:0007156">
    <property type="term" value="P:homophilic cell adhesion via plasma membrane adhesion molecules"/>
    <property type="evidence" value="ECO:0007669"/>
    <property type="project" value="InterPro"/>
</dbReference>
<dbReference type="PROSITE" id="PS50268">
    <property type="entry name" value="CADHERIN_2"/>
    <property type="match status" value="1"/>
</dbReference>
<feature type="domain" description="LTD" evidence="4">
    <location>
        <begin position="705"/>
        <end position="866"/>
    </location>
</feature>